<dbReference type="AlphaFoldDB" id="A0A2U1CKQ8"/>
<dbReference type="PANTHER" id="PTHR11941:SF169">
    <property type="entry name" value="(7AS)-7A-METHYL-1,5-DIOXO-2,3,5,6,7,7A-HEXAHYDRO-1H-INDENE-CARBOXYL-COA HYDROLASE"/>
    <property type="match status" value="1"/>
</dbReference>
<evidence type="ECO:0000256" key="2">
    <source>
        <dbReference type="ARBA" id="ARBA00023098"/>
    </source>
</evidence>
<dbReference type="SUPFAM" id="SSF52096">
    <property type="entry name" value="ClpP/crotonase"/>
    <property type="match status" value="1"/>
</dbReference>
<gene>
    <name evidence="5" type="ORF">C7440_2300</name>
</gene>
<organism evidence="5 6">
    <name type="scientific">Pusillimonas noertemannii</name>
    <dbReference type="NCBI Taxonomy" id="305977"/>
    <lineage>
        <taxon>Bacteria</taxon>
        <taxon>Pseudomonadati</taxon>
        <taxon>Pseudomonadota</taxon>
        <taxon>Betaproteobacteria</taxon>
        <taxon>Burkholderiales</taxon>
        <taxon>Alcaligenaceae</taxon>
        <taxon>Pusillimonas</taxon>
    </lineage>
</organism>
<dbReference type="PANTHER" id="PTHR11941">
    <property type="entry name" value="ENOYL-COA HYDRATASE-RELATED"/>
    <property type="match status" value="1"/>
</dbReference>
<dbReference type="GO" id="GO:0016829">
    <property type="term" value="F:lyase activity"/>
    <property type="evidence" value="ECO:0007669"/>
    <property type="project" value="UniProtKB-KW"/>
</dbReference>
<dbReference type="STRING" id="1231391.GCA_000308195_02358"/>
<sequence length="255" mass="26989">MPDLVKTDVVDGVLVITINRPEARNAINYETALAMAKEFERLDADDSLALGILTGAGGTFSSGMDLKAFAATGQRPLVPGRGFGGLCEKAPRKPLIAAVEGYALAGGCELALACDMIIAAENANFGLPETKRGLVPSSGGMLRLPQRIPHHIALEVILTGEMLPAQRAHHFGLVNRLVEPGKALEGALAMGRVIAQNGPLAVQAAKEIISASKDWRQSDMFDLQRPRTAPIFASADAKEGATAFAEKRKPVWTGK</sequence>
<dbReference type="Gene3D" id="1.10.12.10">
    <property type="entry name" value="Lyase 2-enoyl-coa Hydratase, Chain A, domain 2"/>
    <property type="match status" value="1"/>
</dbReference>
<dbReference type="Gene3D" id="3.90.226.10">
    <property type="entry name" value="2-enoyl-CoA Hydratase, Chain A, domain 1"/>
    <property type="match status" value="1"/>
</dbReference>
<dbReference type="RefSeq" id="WP_017524712.1">
    <property type="nucleotide sequence ID" value="NZ_JACCEX010000003.1"/>
</dbReference>
<accession>A0A2U1CKQ8</accession>
<evidence type="ECO:0000313" key="5">
    <source>
        <dbReference type="EMBL" id="PVY61575.1"/>
    </source>
</evidence>
<dbReference type="InterPro" id="IPR001753">
    <property type="entry name" value="Enoyl-CoA_hydra/iso"/>
</dbReference>
<dbReference type="Proteomes" id="UP000246145">
    <property type="component" value="Unassembled WGS sequence"/>
</dbReference>
<dbReference type="GO" id="GO:0006635">
    <property type="term" value="P:fatty acid beta-oxidation"/>
    <property type="evidence" value="ECO:0007669"/>
    <property type="project" value="TreeGrafter"/>
</dbReference>
<keyword evidence="6" id="KW-1185">Reference proteome</keyword>
<dbReference type="NCBIfam" id="NF006100">
    <property type="entry name" value="PRK08252.1"/>
    <property type="match status" value="1"/>
</dbReference>
<dbReference type="EMBL" id="QEKO01000003">
    <property type="protein sequence ID" value="PVY61575.1"/>
    <property type="molecule type" value="Genomic_DNA"/>
</dbReference>
<dbReference type="CDD" id="cd06558">
    <property type="entry name" value="crotonase-like"/>
    <property type="match status" value="1"/>
</dbReference>
<keyword evidence="2" id="KW-0443">Lipid metabolism</keyword>
<reference evidence="5 6" key="1">
    <citation type="submission" date="2018-04" db="EMBL/GenBank/DDBJ databases">
        <title>Genomic Encyclopedia of Type Strains, Phase IV (KMG-IV): sequencing the most valuable type-strain genomes for metagenomic binning, comparative biology and taxonomic classification.</title>
        <authorList>
            <person name="Goeker M."/>
        </authorList>
    </citation>
    <scope>NUCLEOTIDE SEQUENCE [LARGE SCALE GENOMIC DNA]</scope>
    <source>
        <strain evidence="5 6">DSM 10065</strain>
    </source>
</reference>
<evidence type="ECO:0000313" key="6">
    <source>
        <dbReference type="Proteomes" id="UP000246145"/>
    </source>
</evidence>
<dbReference type="InterPro" id="IPR029045">
    <property type="entry name" value="ClpP/crotonase-like_dom_sf"/>
</dbReference>
<protein>
    <submittedName>
        <fullName evidence="5">Enoyl-CoA hydratase</fullName>
    </submittedName>
</protein>
<proteinExistence type="inferred from homology"/>
<dbReference type="OrthoDB" id="9774843at2"/>
<comment type="similarity">
    <text evidence="1 4">Belongs to the enoyl-CoA hydratase/isomerase family.</text>
</comment>
<comment type="caution">
    <text evidence="5">The sequence shown here is derived from an EMBL/GenBank/DDBJ whole genome shotgun (WGS) entry which is preliminary data.</text>
</comment>
<keyword evidence="3" id="KW-0456">Lyase</keyword>
<dbReference type="PROSITE" id="PS00166">
    <property type="entry name" value="ENOYL_COA_HYDRATASE"/>
    <property type="match status" value="1"/>
</dbReference>
<evidence type="ECO:0000256" key="3">
    <source>
        <dbReference type="ARBA" id="ARBA00023239"/>
    </source>
</evidence>
<dbReference type="InterPro" id="IPR014748">
    <property type="entry name" value="Enoyl-CoA_hydra_C"/>
</dbReference>
<name>A0A2U1CKQ8_9BURK</name>
<evidence type="ECO:0000256" key="1">
    <source>
        <dbReference type="ARBA" id="ARBA00005254"/>
    </source>
</evidence>
<evidence type="ECO:0000256" key="4">
    <source>
        <dbReference type="RuleBase" id="RU003707"/>
    </source>
</evidence>
<dbReference type="Pfam" id="PF00378">
    <property type="entry name" value="ECH_1"/>
    <property type="match status" value="1"/>
</dbReference>
<dbReference type="InterPro" id="IPR018376">
    <property type="entry name" value="Enoyl-CoA_hyd/isom_CS"/>
</dbReference>